<evidence type="ECO:0000256" key="5">
    <source>
        <dbReference type="ARBA" id="ARBA00022840"/>
    </source>
</evidence>
<dbReference type="PANTHER" id="PTHR43509:SF1">
    <property type="entry name" value="SULFATE ADENYLYLTRANSFERASE"/>
    <property type="match status" value="1"/>
</dbReference>
<dbReference type="Pfam" id="PF14306">
    <property type="entry name" value="PUA_2"/>
    <property type="match status" value="1"/>
</dbReference>
<comment type="catalytic activity">
    <reaction evidence="7 8">
        <text>sulfate + ATP + H(+) = adenosine 5'-phosphosulfate + diphosphate</text>
        <dbReference type="Rhea" id="RHEA:18133"/>
        <dbReference type="ChEBI" id="CHEBI:15378"/>
        <dbReference type="ChEBI" id="CHEBI:16189"/>
        <dbReference type="ChEBI" id="CHEBI:30616"/>
        <dbReference type="ChEBI" id="CHEBI:33019"/>
        <dbReference type="ChEBI" id="CHEBI:58243"/>
        <dbReference type="EC" id="2.7.7.4"/>
    </reaction>
</comment>
<dbReference type="NCBIfam" id="TIGR00339">
    <property type="entry name" value="sopT"/>
    <property type="match status" value="1"/>
</dbReference>
<proteinExistence type="inferred from homology"/>
<dbReference type="SUPFAM" id="SSF52374">
    <property type="entry name" value="Nucleotidylyl transferase"/>
    <property type="match status" value="1"/>
</dbReference>
<dbReference type="InterPro" id="IPR015947">
    <property type="entry name" value="PUA-like_sf"/>
</dbReference>
<evidence type="ECO:0000256" key="2">
    <source>
        <dbReference type="ARBA" id="ARBA00022679"/>
    </source>
</evidence>
<gene>
    <name evidence="8 11" type="primary">sat</name>
    <name evidence="11" type="ORF">P0Y55_14570</name>
</gene>
<evidence type="ECO:0000259" key="10">
    <source>
        <dbReference type="Pfam" id="PF14306"/>
    </source>
</evidence>
<keyword evidence="4 8" id="KW-0547">Nucleotide-binding</keyword>
<dbReference type="InterPro" id="IPR024951">
    <property type="entry name" value="Sulfurylase_cat_dom"/>
</dbReference>
<keyword evidence="3 8" id="KW-0548">Nucleotidyltransferase</keyword>
<evidence type="ECO:0000256" key="1">
    <source>
        <dbReference type="ARBA" id="ARBA00005048"/>
    </source>
</evidence>
<dbReference type="HAMAP" id="MF_00066">
    <property type="entry name" value="Sulf_adenylyltr"/>
    <property type="match status" value="1"/>
</dbReference>
<evidence type="ECO:0000259" key="9">
    <source>
        <dbReference type="Pfam" id="PF01747"/>
    </source>
</evidence>
<dbReference type="Pfam" id="PF01747">
    <property type="entry name" value="ATP-sulfurylase"/>
    <property type="match status" value="1"/>
</dbReference>
<evidence type="ECO:0000256" key="8">
    <source>
        <dbReference type="HAMAP-Rule" id="MF_00066"/>
    </source>
</evidence>
<evidence type="ECO:0000256" key="3">
    <source>
        <dbReference type="ARBA" id="ARBA00022695"/>
    </source>
</evidence>
<keyword evidence="5 8" id="KW-0067">ATP-binding</keyword>
<dbReference type="InterPro" id="IPR014729">
    <property type="entry name" value="Rossmann-like_a/b/a_fold"/>
</dbReference>
<dbReference type="Gene3D" id="3.40.50.620">
    <property type="entry name" value="HUPs"/>
    <property type="match status" value="1"/>
</dbReference>
<evidence type="ECO:0000313" key="11">
    <source>
        <dbReference type="EMBL" id="WEK53776.1"/>
    </source>
</evidence>
<dbReference type="GO" id="GO:0000103">
    <property type="term" value="P:sulfate assimilation"/>
    <property type="evidence" value="ECO:0007669"/>
    <property type="project" value="UniProtKB-UniRule"/>
</dbReference>
<keyword evidence="2 8" id="KW-0808">Transferase</keyword>
<dbReference type="AlphaFoldDB" id="A0AA95EVL7"/>
<evidence type="ECO:0000256" key="4">
    <source>
        <dbReference type="ARBA" id="ARBA00022741"/>
    </source>
</evidence>
<keyword evidence="12" id="KW-1185">Reference proteome</keyword>
<dbReference type="Proteomes" id="UP001178662">
    <property type="component" value="Chromosome"/>
</dbReference>
<dbReference type="CDD" id="cd00517">
    <property type="entry name" value="ATPS"/>
    <property type="match status" value="1"/>
</dbReference>
<organism evidence="11 12">
    <name type="scientific">Candidatus Cohnella colombiensis</name>
    <dbReference type="NCBI Taxonomy" id="3121368"/>
    <lineage>
        <taxon>Bacteria</taxon>
        <taxon>Bacillati</taxon>
        <taxon>Bacillota</taxon>
        <taxon>Bacilli</taxon>
        <taxon>Bacillales</taxon>
        <taxon>Paenibacillaceae</taxon>
        <taxon>Cohnella</taxon>
    </lineage>
</organism>
<dbReference type="EC" id="2.7.7.4" evidence="8"/>
<evidence type="ECO:0000256" key="7">
    <source>
        <dbReference type="ARBA" id="ARBA00049370"/>
    </source>
</evidence>
<dbReference type="EMBL" id="CP119317">
    <property type="protein sequence ID" value="WEK53776.1"/>
    <property type="molecule type" value="Genomic_DNA"/>
</dbReference>
<comment type="pathway">
    <text evidence="1 8">Sulfur metabolism; hydrogen sulfide biosynthesis; sulfite from sulfate: step 1/3.</text>
</comment>
<protein>
    <recommendedName>
        <fullName evidence="8">Sulfate adenylyltransferase</fullName>
        <ecNumber evidence="8">2.7.7.4</ecNumber>
    </recommendedName>
    <alternativeName>
        <fullName evidence="8">ATP-sulfurylase</fullName>
    </alternativeName>
    <alternativeName>
        <fullName evidence="8">Sulfate adenylate transferase</fullName>
        <shortName evidence="8">SAT</shortName>
    </alternativeName>
</protein>
<evidence type="ECO:0000313" key="12">
    <source>
        <dbReference type="Proteomes" id="UP001178662"/>
    </source>
</evidence>
<dbReference type="NCBIfam" id="NF003166">
    <property type="entry name" value="PRK04149.1"/>
    <property type="match status" value="1"/>
</dbReference>
<dbReference type="InterPro" id="IPR002650">
    <property type="entry name" value="Sulphate_adenylyltransferase"/>
</dbReference>
<dbReference type="SUPFAM" id="SSF88697">
    <property type="entry name" value="PUA domain-like"/>
    <property type="match status" value="1"/>
</dbReference>
<accession>A0AA95EVL7</accession>
<comment type="similarity">
    <text evidence="6 8">Belongs to the sulfate adenylyltransferase family.</text>
</comment>
<dbReference type="Gene3D" id="3.10.400.10">
    <property type="entry name" value="Sulfate adenylyltransferase"/>
    <property type="match status" value="1"/>
</dbReference>
<dbReference type="PANTHER" id="PTHR43509">
    <property type="match status" value="1"/>
</dbReference>
<feature type="domain" description="Sulphate adenylyltransferase catalytic" evidence="9">
    <location>
        <begin position="171"/>
        <end position="381"/>
    </location>
</feature>
<dbReference type="GO" id="GO:0070814">
    <property type="term" value="P:hydrogen sulfide biosynthetic process"/>
    <property type="evidence" value="ECO:0007669"/>
    <property type="project" value="UniProtKB-UniRule"/>
</dbReference>
<name>A0AA95EVL7_9BACL</name>
<dbReference type="GO" id="GO:0005524">
    <property type="term" value="F:ATP binding"/>
    <property type="evidence" value="ECO:0007669"/>
    <property type="project" value="UniProtKB-KW"/>
</dbReference>
<reference evidence="11" key="1">
    <citation type="submission" date="2023-03" db="EMBL/GenBank/DDBJ databases">
        <title>Andean soil-derived lignocellulolytic bacterial consortium as a source of novel taxa and putative plastic-active enzymes.</title>
        <authorList>
            <person name="Diaz-Garcia L."/>
            <person name="Chuvochina M."/>
            <person name="Feuerriegel G."/>
            <person name="Bunk B."/>
            <person name="Sproer C."/>
            <person name="Streit W.R."/>
            <person name="Rodriguez L.M."/>
            <person name="Overmann J."/>
            <person name="Jimenez D.J."/>
        </authorList>
    </citation>
    <scope>NUCLEOTIDE SEQUENCE</scope>
    <source>
        <strain evidence="11">MAG 2441</strain>
    </source>
</reference>
<sequence length="392" mass="43515">MSSIQPHSGTLINRIVEGQERDELLSKAAQLVAIPINTWAISDLDLIGVGAFSPLKGFMNEKDYLSVVNTMRLSDGTVWSIPITLAVTSNVIEQLSVGQQAALVGEDDGIIYGIIDVDSIYNVDKQHEAVQVFKTADQEHPGVVKLLDRPNTYVGGSIQVLNRPVPEKFNEFYFDPIQTRQLFADKGWKTIVGFQTRNPVHRAHEYIQKAAMEIVDALFLNPLVGETKSDDVPANVRMKSYLALLENYYPADRVHLGVFPAAMRYAGPREAIFHAIVRKNYGCTHFIVGRDHAGVGDYYGTYEAQDLLKTFSADELGITPLYFEHSFFCTKCGNMASSKTCPHGKEDHMTLSGTKVRALLRDGICPPPEFSRPEVAQILIEGMAEASKNYTI</sequence>
<feature type="domain" description="ATP-sulfurylase PUA-like" evidence="10">
    <location>
        <begin position="4"/>
        <end position="163"/>
    </location>
</feature>
<dbReference type="GO" id="GO:0004781">
    <property type="term" value="F:sulfate adenylyltransferase (ATP) activity"/>
    <property type="evidence" value="ECO:0007669"/>
    <property type="project" value="UniProtKB-UniRule"/>
</dbReference>
<dbReference type="InterPro" id="IPR020792">
    <property type="entry name" value="SO4_adenylyltransferase_pro"/>
</dbReference>
<evidence type="ECO:0000256" key="6">
    <source>
        <dbReference type="ARBA" id="ARBA00037980"/>
    </source>
</evidence>
<dbReference type="InterPro" id="IPR025980">
    <property type="entry name" value="ATP-Sase_PUA-like_dom"/>
</dbReference>